<name>A0A3S4U1K6_9PAST</name>
<accession>A0A3S4U1K6</accession>
<protein>
    <submittedName>
        <fullName evidence="2">Transmembrane protein</fullName>
    </submittedName>
</protein>
<proteinExistence type="predicted"/>
<reference evidence="2 3" key="1">
    <citation type="submission" date="2018-12" db="EMBL/GenBank/DDBJ databases">
        <authorList>
            <consortium name="Pathogen Informatics"/>
        </authorList>
    </citation>
    <scope>NUCLEOTIDE SEQUENCE [LARGE SCALE GENOMIC DNA]</scope>
    <source>
        <strain evidence="2 3">NCTC8284</strain>
    </source>
</reference>
<keyword evidence="2" id="KW-0472">Membrane</keyword>
<dbReference type="AlphaFoldDB" id="A0A3S4U1K6"/>
<evidence type="ECO:0000313" key="3">
    <source>
        <dbReference type="Proteomes" id="UP000278733"/>
    </source>
</evidence>
<dbReference type="Proteomes" id="UP000278733">
    <property type="component" value="Chromosome"/>
</dbReference>
<dbReference type="KEGG" id="rpne:NCTC8284_02868"/>
<gene>
    <name evidence="2" type="ORF">NCTC8284_02868</name>
</gene>
<evidence type="ECO:0000313" key="2">
    <source>
        <dbReference type="EMBL" id="VEH67671.1"/>
    </source>
</evidence>
<feature type="signal peptide" evidence="1">
    <location>
        <begin position="1"/>
        <end position="20"/>
    </location>
</feature>
<evidence type="ECO:0000256" key="1">
    <source>
        <dbReference type="SAM" id="SignalP"/>
    </source>
</evidence>
<keyword evidence="2" id="KW-0812">Transmembrane</keyword>
<sequence length="55" mass="6365">MKIKYLFVTILAFFSTALSAHWQLVGNAEYTWGPFHVYSVGLFLKPVHTKKIRAH</sequence>
<keyword evidence="1" id="KW-0732">Signal</keyword>
<organism evidence="2 3">
    <name type="scientific">Rodentibacter pneumotropicus</name>
    <dbReference type="NCBI Taxonomy" id="758"/>
    <lineage>
        <taxon>Bacteria</taxon>
        <taxon>Pseudomonadati</taxon>
        <taxon>Pseudomonadota</taxon>
        <taxon>Gammaproteobacteria</taxon>
        <taxon>Pasteurellales</taxon>
        <taxon>Pasteurellaceae</taxon>
        <taxon>Rodentibacter</taxon>
    </lineage>
</organism>
<dbReference type="EMBL" id="LR134405">
    <property type="protein sequence ID" value="VEH67671.1"/>
    <property type="molecule type" value="Genomic_DNA"/>
</dbReference>
<feature type="chain" id="PRO_5018696284" evidence="1">
    <location>
        <begin position="21"/>
        <end position="55"/>
    </location>
</feature>